<keyword evidence="2" id="KW-1185">Reference proteome</keyword>
<dbReference type="GO" id="GO:0003676">
    <property type="term" value="F:nucleic acid binding"/>
    <property type="evidence" value="ECO:0007669"/>
    <property type="project" value="InterPro"/>
</dbReference>
<name>A0AAV4ICI3_9GAST</name>
<dbReference type="Gene3D" id="3.30.420.10">
    <property type="entry name" value="Ribonuclease H-like superfamily/Ribonuclease H"/>
    <property type="match status" value="1"/>
</dbReference>
<sequence>MDLTNKHLNKKYPIKEWIEIYTDDSATRRNGDLGGYATLLDGNTLEISFAGGMWYTNFKAETEAIKEALNIVRDKKFQNIKSSNTQRR</sequence>
<proteinExistence type="predicted"/>
<dbReference type="EMBL" id="BMAT01009533">
    <property type="protein sequence ID" value="GFS08174.1"/>
    <property type="molecule type" value="Genomic_DNA"/>
</dbReference>
<protein>
    <recommendedName>
        <fullName evidence="3">RNase H type-1 domain-containing protein</fullName>
    </recommendedName>
</protein>
<comment type="caution">
    <text evidence="1">The sequence shown here is derived from an EMBL/GenBank/DDBJ whole genome shotgun (WGS) entry which is preliminary data.</text>
</comment>
<dbReference type="AlphaFoldDB" id="A0AAV4ICI3"/>
<accession>A0AAV4ICI3</accession>
<dbReference type="InterPro" id="IPR036397">
    <property type="entry name" value="RNaseH_sf"/>
</dbReference>
<organism evidence="1 2">
    <name type="scientific">Elysia marginata</name>
    <dbReference type="NCBI Taxonomy" id="1093978"/>
    <lineage>
        <taxon>Eukaryota</taxon>
        <taxon>Metazoa</taxon>
        <taxon>Spiralia</taxon>
        <taxon>Lophotrochozoa</taxon>
        <taxon>Mollusca</taxon>
        <taxon>Gastropoda</taxon>
        <taxon>Heterobranchia</taxon>
        <taxon>Euthyneura</taxon>
        <taxon>Panpulmonata</taxon>
        <taxon>Sacoglossa</taxon>
        <taxon>Placobranchoidea</taxon>
        <taxon>Plakobranchidae</taxon>
        <taxon>Elysia</taxon>
    </lineage>
</organism>
<evidence type="ECO:0000313" key="2">
    <source>
        <dbReference type="Proteomes" id="UP000762676"/>
    </source>
</evidence>
<dbReference type="SUPFAM" id="SSF53098">
    <property type="entry name" value="Ribonuclease H-like"/>
    <property type="match status" value="1"/>
</dbReference>
<reference evidence="1 2" key="1">
    <citation type="journal article" date="2021" name="Elife">
        <title>Chloroplast acquisition without the gene transfer in kleptoplastic sea slugs, Plakobranchus ocellatus.</title>
        <authorList>
            <person name="Maeda T."/>
            <person name="Takahashi S."/>
            <person name="Yoshida T."/>
            <person name="Shimamura S."/>
            <person name="Takaki Y."/>
            <person name="Nagai Y."/>
            <person name="Toyoda A."/>
            <person name="Suzuki Y."/>
            <person name="Arimoto A."/>
            <person name="Ishii H."/>
            <person name="Satoh N."/>
            <person name="Nishiyama T."/>
            <person name="Hasebe M."/>
            <person name="Maruyama T."/>
            <person name="Minagawa J."/>
            <person name="Obokata J."/>
            <person name="Shigenobu S."/>
        </authorList>
    </citation>
    <scope>NUCLEOTIDE SEQUENCE [LARGE SCALE GENOMIC DNA]</scope>
</reference>
<dbReference type="Proteomes" id="UP000762676">
    <property type="component" value="Unassembled WGS sequence"/>
</dbReference>
<dbReference type="InterPro" id="IPR012337">
    <property type="entry name" value="RNaseH-like_sf"/>
</dbReference>
<evidence type="ECO:0000313" key="1">
    <source>
        <dbReference type="EMBL" id="GFS08174.1"/>
    </source>
</evidence>
<gene>
    <name evidence="1" type="ORF">ElyMa_004750400</name>
</gene>
<evidence type="ECO:0008006" key="3">
    <source>
        <dbReference type="Google" id="ProtNLM"/>
    </source>
</evidence>